<sequence>MRRSGAPSQLLGNAVKKPRFVPPGASASSPAAESKPLASKYGLGNALEKVSLIQSLHDGKETTLGLFFFVFFRK</sequence>
<reference evidence="2" key="1">
    <citation type="submission" date="2025-08" db="UniProtKB">
        <authorList>
            <consortium name="Ensembl"/>
        </authorList>
    </citation>
    <scope>IDENTIFICATION</scope>
</reference>
<evidence type="ECO:0000313" key="2">
    <source>
        <dbReference type="Ensembl" id="ENSFHEP00000029560.1"/>
    </source>
</evidence>
<dbReference type="STRING" id="8078.ENSFHEP00000029560"/>
<dbReference type="GeneTree" id="ENSGT00940000178594"/>
<feature type="region of interest" description="Disordered" evidence="1">
    <location>
        <begin position="1"/>
        <end position="36"/>
    </location>
</feature>
<feature type="compositionally biased region" description="Polar residues" evidence="1">
    <location>
        <begin position="1"/>
        <end position="11"/>
    </location>
</feature>
<feature type="compositionally biased region" description="Low complexity" evidence="1">
    <location>
        <begin position="22"/>
        <end position="36"/>
    </location>
</feature>
<keyword evidence="3" id="KW-1185">Reference proteome</keyword>
<dbReference type="Proteomes" id="UP000265000">
    <property type="component" value="Unplaced"/>
</dbReference>
<evidence type="ECO:0000313" key="3">
    <source>
        <dbReference type="Proteomes" id="UP000265000"/>
    </source>
</evidence>
<dbReference type="AlphaFoldDB" id="A0A3Q2UGN4"/>
<evidence type="ECO:0000256" key="1">
    <source>
        <dbReference type="SAM" id="MobiDB-lite"/>
    </source>
</evidence>
<name>A0A3Q2UGN4_FUNHE</name>
<dbReference type="Ensembl" id="ENSFHET00000020253.1">
    <property type="protein sequence ID" value="ENSFHEP00000029560.1"/>
    <property type="gene ID" value="ENSFHEG00000014332.1"/>
</dbReference>
<reference evidence="2" key="2">
    <citation type="submission" date="2025-09" db="UniProtKB">
        <authorList>
            <consortium name="Ensembl"/>
        </authorList>
    </citation>
    <scope>IDENTIFICATION</scope>
</reference>
<accession>A0A3Q2UGN4</accession>
<protein>
    <submittedName>
        <fullName evidence="2">Uncharacterized protein</fullName>
    </submittedName>
</protein>
<proteinExistence type="predicted"/>
<organism evidence="2 3">
    <name type="scientific">Fundulus heteroclitus</name>
    <name type="common">Killifish</name>
    <name type="synonym">Mummichog</name>
    <dbReference type="NCBI Taxonomy" id="8078"/>
    <lineage>
        <taxon>Eukaryota</taxon>
        <taxon>Metazoa</taxon>
        <taxon>Chordata</taxon>
        <taxon>Craniata</taxon>
        <taxon>Vertebrata</taxon>
        <taxon>Euteleostomi</taxon>
        <taxon>Actinopterygii</taxon>
        <taxon>Neopterygii</taxon>
        <taxon>Teleostei</taxon>
        <taxon>Neoteleostei</taxon>
        <taxon>Acanthomorphata</taxon>
        <taxon>Ovalentaria</taxon>
        <taxon>Atherinomorphae</taxon>
        <taxon>Cyprinodontiformes</taxon>
        <taxon>Fundulidae</taxon>
        <taxon>Fundulus</taxon>
    </lineage>
</organism>